<comment type="subunit">
    <text evidence="6">Homodimer.</text>
</comment>
<dbReference type="SUPFAM" id="SSF52343">
    <property type="entry name" value="Ferredoxin reductase-like, C-terminal NADP-linked domain"/>
    <property type="match status" value="1"/>
</dbReference>
<comment type="cofactor">
    <cofactor evidence="1">
        <name>Mo-molybdopterin</name>
        <dbReference type="ChEBI" id="CHEBI:71302"/>
    </cofactor>
</comment>
<feature type="region of interest" description="Disordered" evidence="15">
    <location>
        <begin position="405"/>
        <end position="438"/>
    </location>
</feature>
<dbReference type="Gene3D" id="2.60.40.650">
    <property type="match status" value="1"/>
</dbReference>
<dbReference type="Pfam" id="PF03404">
    <property type="entry name" value="Mo-co_dimer"/>
    <property type="match status" value="1"/>
</dbReference>
<dbReference type="PANTHER" id="PTHR19372:SF7">
    <property type="entry name" value="SULFITE OXIDASE, MITOCHONDRIAL"/>
    <property type="match status" value="1"/>
</dbReference>
<dbReference type="InterPro" id="IPR039261">
    <property type="entry name" value="FNR_nucleotide-bd"/>
</dbReference>
<comment type="catalytic activity">
    <reaction evidence="14">
        <text>[protein]-peptidylproline (omega=180) = [protein]-peptidylproline (omega=0)</text>
        <dbReference type="Rhea" id="RHEA:16237"/>
        <dbReference type="Rhea" id="RHEA-COMP:10747"/>
        <dbReference type="Rhea" id="RHEA-COMP:10748"/>
        <dbReference type="ChEBI" id="CHEBI:83833"/>
        <dbReference type="ChEBI" id="CHEBI:83834"/>
        <dbReference type="EC" id="5.2.1.8"/>
    </reaction>
</comment>
<dbReference type="InterPro" id="IPR017927">
    <property type="entry name" value="FAD-bd_FR_type"/>
</dbReference>
<evidence type="ECO:0000256" key="1">
    <source>
        <dbReference type="ARBA" id="ARBA00001924"/>
    </source>
</evidence>
<evidence type="ECO:0000259" key="17">
    <source>
        <dbReference type="PROSITE" id="PS50059"/>
    </source>
</evidence>
<dbReference type="Pfam" id="PF00970">
    <property type="entry name" value="FAD_binding_6"/>
    <property type="match status" value="2"/>
</dbReference>
<dbReference type="InterPro" id="IPR046357">
    <property type="entry name" value="PPIase_dom_sf"/>
</dbReference>
<dbReference type="PRINTS" id="PR00406">
    <property type="entry name" value="CYTB5RDTASE"/>
</dbReference>
<evidence type="ECO:0000259" key="19">
    <source>
        <dbReference type="PROSITE" id="PS51384"/>
    </source>
</evidence>
<dbReference type="Gene3D" id="3.10.120.10">
    <property type="entry name" value="Cytochrome b5-like heme/steroid binding domain"/>
    <property type="match status" value="1"/>
</dbReference>
<evidence type="ECO:0000256" key="16">
    <source>
        <dbReference type="SAM" id="Phobius"/>
    </source>
</evidence>
<dbReference type="SUPFAM" id="SSF56524">
    <property type="entry name" value="Oxidoreductase molybdopterin-binding domain"/>
    <property type="match status" value="1"/>
</dbReference>
<evidence type="ECO:0000256" key="6">
    <source>
        <dbReference type="ARBA" id="ARBA00011738"/>
    </source>
</evidence>
<evidence type="ECO:0000256" key="5">
    <source>
        <dbReference type="ARBA" id="ARBA00006253"/>
    </source>
</evidence>
<feature type="transmembrane region" description="Helical" evidence="16">
    <location>
        <begin position="76"/>
        <end position="97"/>
    </location>
</feature>
<gene>
    <name evidence="20" type="ORF">Purlil1_7499</name>
</gene>
<dbReference type="InterPro" id="IPR008333">
    <property type="entry name" value="Cbr1-like_FAD-bd_dom"/>
</dbReference>
<keyword evidence="21" id="KW-1185">Reference proteome</keyword>
<comment type="cofactor">
    <cofactor evidence="2">
        <name>heme</name>
        <dbReference type="ChEBI" id="CHEBI:30413"/>
    </cofactor>
</comment>
<evidence type="ECO:0000256" key="9">
    <source>
        <dbReference type="ARBA" id="ARBA00022723"/>
    </source>
</evidence>
<proteinExistence type="inferred from homology"/>
<dbReference type="PROSITE" id="PS50255">
    <property type="entry name" value="CYTOCHROME_B5_2"/>
    <property type="match status" value="1"/>
</dbReference>
<evidence type="ECO:0000256" key="2">
    <source>
        <dbReference type="ARBA" id="ARBA00001971"/>
    </source>
</evidence>
<feature type="domain" description="PPIase FKBP-type" evidence="17">
    <location>
        <begin position="117"/>
        <end position="205"/>
    </location>
</feature>
<evidence type="ECO:0000313" key="21">
    <source>
        <dbReference type="Proteomes" id="UP001287286"/>
    </source>
</evidence>
<dbReference type="PROSITE" id="PS50059">
    <property type="entry name" value="FKBP_PPIASE"/>
    <property type="match status" value="1"/>
</dbReference>
<keyword evidence="8" id="KW-0285">Flavoprotein</keyword>
<comment type="cofactor">
    <cofactor evidence="3">
        <name>FAD</name>
        <dbReference type="ChEBI" id="CHEBI:57692"/>
    </cofactor>
</comment>
<dbReference type="Pfam" id="PF00174">
    <property type="entry name" value="Oxidored_molyb"/>
    <property type="match status" value="1"/>
</dbReference>
<organism evidence="20 21">
    <name type="scientific">Purpureocillium lilacinum</name>
    <name type="common">Paecilomyces lilacinus</name>
    <dbReference type="NCBI Taxonomy" id="33203"/>
    <lineage>
        <taxon>Eukaryota</taxon>
        <taxon>Fungi</taxon>
        <taxon>Dikarya</taxon>
        <taxon>Ascomycota</taxon>
        <taxon>Pezizomycotina</taxon>
        <taxon>Sordariomycetes</taxon>
        <taxon>Hypocreomycetidae</taxon>
        <taxon>Hypocreales</taxon>
        <taxon>Ophiocordycipitaceae</taxon>
        <taxon>Purpureocillium</taxon>
    </lineage>
</organism>
<dbReference type="Gene3D" id="3.10.50.40">
    <property type="match status" value="1"/>
</dbReference>
<dbReference type="PRINTS" id="PR00407">
    <property type="entry name" value="EUMOPTERIN"/>
</dbReference>
<dbReference type="InterPro" id="IPR001199">
    <property type="entry name" value="Cyt_B5-like_heme/steroid-bd"/>
</dbReference>
<reference evidence="20 21" key="1">
    <citation type="journal article" date="2024" name="Microbiol. Resour. Announc.">
        <title>Genome annotations for the ascomycete fungi Trichoderma harzianum, Trichoderma aggressivum, and Purpureocillium lilacinum.</title>
        <authorList>
            <person name="Beijen E.P.W."/>
            <person name="Ohm R.A."/>
        </authorList>
    </citation>
    <scope>NUCLEOTIDE SEQUENCE [LARGE SCALE GENOMIC DNA]</scope>
    <source>
        <strain evidence="20 21">CBS 150709</strain>
    </source>
</reference>
<keyword evidence="16" id="KW-1133">Transmembrane helix</keyword>
<dbReference type="Gene3D" id="3.40.50.80">
    <property type="entry name" value="Nucleotide-binding domain of ferredoxin-NADP reductase (FNR) module"/>
    <property type="match status" value="1"/>
</dbReference>
<keyword evidence="12" id="KW-0534">Nitrate assimilation</keyword>
<evidence type="ECO:0000313" key="20">
    <source>
        <dbReference type="EMBL" id="KAK4088306.1"/>
    </source>
</evidence>
<feature type="compositionally biased region" description="Basic and acidic residues" evidence="15">
    <location>
        <begin position="512"/>
        <end position="563"/>
    </location>
</feature>
<keyword evidence="14" id="KW-0413">Isomerase</keyword>
<dbReference type="InterPro" id="IPR005066">
    <property type="entry name" value="MoCF_OxRdtse_dimer"/>
</dbReference>
<feature type="compositionally biased region" description="Basic residues" evidence="15">
    <location>
        <begin position="334"/>
        <end position="345"/>
    </location>
</feature>
<feature type="domain" description="Cytochrome b5 heme-binding" evidence="18">
    <location>
        <begin position="1048"/>
        <end position="1126"/>
    </location>
</feature>
<dbReference type="SUPFAM" id="SSF55856">
    <property type="entry name" value="Cytochrome b5-like heme/steroid binding domain"/>
    <property type="match status" value="1"/>
</dbReference>
<evidence type="ECO:0000256" key="10">
    <source>
        <dbReference type="ARBA" id="ARBA00022827"/>
    </source>
</evidence>
<evidence type="ECO:0000256" key="14">
    <source>
        <dbReference type="PROSITE-ProRule" id="PRU00277"/>
    </source>
</evidence>
<dbReference type="PANTHER" id="PTHR19372">
    <property type="entry name" value="SULFITE REDUCTASE"/>
    <property type="match status" value="1"/>
</dbReference>
<comment type="catalytic activity">
    <reaction evidence="13">
        <text>nitrite + NADP(+) + H2O = nitrate + NADPH + H(+)</text>
        <dbReference type="Rhea" id="RHEA:19061"/>
        <dbReference type="ChEBI" id="CHEBI:15377"/>
        <dbReference type="ChEBI" id="CHEBI:15378"/>
        <dbReference type="ChEBI" id="CHEBI:16301"/>
        <dbReference type="ChEBI" id="CHEBI:17632"/>
        <dbReference type="ChEBI" id="CHEBI:57783"/>
        <dbReference type="ChEBI" id="CHEBI:58349"/>
        <dbReference type="EC" id="1.7.1.3"/>
    </reaction>
</comment>
<dbReference type="Pfam" id="PF00173">
    <property type="entry name" value="Cyt-b5"/>
    <property type="match status" value="1"/>
</dbReference>
<accession>A0ABR0BX00</accession>
<keyword evidence="16" id="KW-0472">Membrane</keyword>
<keyword evidence="14" id="KW-0697">Rotamase</keyword>
<evidence type="ECO:0000256" key="11">
    <source>
        <dbReference type="ARBA" id="ARBA00023002"/>
    </source>
</evidence>
<evidence type="ECO:0000256" key="7">
    <source>
        <dbReference type="ARBA" id="ARBA00022505"/>
    </source>
</evidence>
<dbReference type="SUPFAM" id="SSF81296">
    <property type="entry name" value="E set domains"/>
    <property type="match status" value="1"/>
</dbReference>
<dbReference type="EC" id="5.2.1.8" evidence="14"/>
<keyword evidence="7" id="KW-0500">Molybdenum</keyword>
<feature type="domain" description="FAD-binding FR-type" evidence="19">
    <location>
        <begin position="1159"/>
        <end position="1298"/>
    </location>
</feature>
<dbReference type="InterPro" id="IPR000572">
    <property type="entry name" value="OxRdtase_Mopterin-bd_dom"/>
</dbReference>
<dbReference type="InterPro" id="IPR001433">
    <property type="entry name" value="OxRdtase_FAD/NAD-bd"/>
</dbReference>
<name>A0ABR0BX00_PURLI</name>
<dbReference type="InterPro" id="IPR036374">
    <property type="entry name" value="OxRdtase_Mopterin-bd_sf"/>
</dbReference>
<feature type="compositionally biased region" description="Basic residues" evidence="15">
    <location>
        <begin position="417"/>
        <end position="427"/>
    </location>
</feature>
<evidence type="ECO:0000256" key="3">
    <source>
        <dbReference type="ARBA" id="ARBA00001974"/>
    </source>
</evidence>
<dbReference type="Pfam" id="PF00254">
    <property type="entry name" value="FKBP_C"/>
    <property type="match status" value="1"/>
</dbReference>
<keyword evidence="9" id="KW-0479">Metal-binding</keyword>
<evidence type="ECO:0000256" key="4">
    <source>
        <dbReference type="ARBA" id="ARBA00003838"/>
    </source>
</evidence>
<dbReference type="SUPFAM" id="SSF63380">
    <property type="entry name" value="Riboflavin synthase domain-like"/>
    <property type="match status" value="1"/>
</dbReference>
<dbReference type="SMART" id="SM01117">
    <property type="entry name" value="Cyt-b5"/>
    <property type="match status" value="1"/>
</dbReference>
<dbReference type="Pfam" id="PF00175">
    <property type="entry name" value="NAD_binding_1"/>
    <property type="match status" value="1"/>
</dbReference>
<keyword evidence="11" id="KW-0560">Oxidoreductase</keyword>
<comment type="caution">
    <text evidence="20">The sequence shown here is derived from an EMBL/GenBank/DDBJ whole genome shotgun (WGS) entry which is preliminary data.</text>
</comment>
<protein>
    <recommendedName>
        <fullName evidence="14">peptidylprolyl isomerase</fullName>
        <ecNumber evidence="14">5.2.1.8</ecNumber>
    </recommendedName>
</protein>
<feature type="region of interest" description="Disordered" evidence="15">
    <location>
        <begin position="508"/>
        <end position="563"/>
    </location>
</feature>
<dbReference type="InterPro" id="IPR014756">
    <property type="entry name" value="Ig_E-set"/>
</dbReference>
<evidence type="ECO:0000256" key="13">
    <source>
        <dbReference type="ARBA" id="ARBA00049155"/>
    </source>
</evidence>
<dbReference type="InterPro" id="IPR001179">
    <property type="entry name" value="PPIase_FKBP_dom"/>
</dbReference>
<dbReference type="EMBL" id="JAWRVI010000026">
    <property type="protein sequence ID" value="KAK4088306.1"/>
    <property type="molecule type" value="Genomic_DNA"/>
</dbReference>
<evidence type="ECO:0000256" key="12">
    <source>
        <dbReference type="ARBA" id="ARBA00023063"/>
    </source>
</evidence>
<feature type="region of interest" description="Disordered" evidence="15">
    <location>
        <begin position="325"/>
        <end position="375"/>
    </location>
</feature>
<keyword evidence="16" id="KW-0812">Transmembrane</keyword>
<keyword evidence="10" id="KW-0274">FAD</keyword>
<dbReference type="PROSITE" id="PS51384">
    <property type="entry name" value="FAD_FR"/>
    <property type="match status" value="1"/>
</dbReference>
<dbReference type="Proteomes" id="UP001287286">
    <property type="component" value="Unassembled WGS sequence"/>
</dbReference>
<dbReference type="InterPro" id="IPR008335">
    <property type="entry name" value="Mopterin_OxRdtase_euk"/>
</dbReference>
<feature type="region of interest" description="Disordered" evidence="15">
    <location>
        <begin position="27"/>
        <end position="47"/>
    </location>
</feature>
<dbReference type="InterPro" id="IPR017938">
    <property type="entry name" value="Riboflavin_synthase-like_b-brl"/>
</dbReference>
<sequence>MRKLATSANYRHVLLEPHTAQLPVLAQHSSTSASRTPAHIPSLRHKRDDASRVTLHCSQATLLFQSRNNRRSPRLAIMKAAALLSLVASAAVGLAAADGLKIDVTLPVDCDRKTKNGDRVSMHYKGTLAESGNKFDASYDRNQPLTFKLGSGQVIKGWDQGLLDMCIGEKRTLTIPPELGYGQRAMGPIPAGSTLVFETELVAIDGVPKPDKIKTKAASPEGVAEKVASVAADAADAAKTFIADTDDVQGHEELSRGAQQGPLPYQASALPRRRITSAATFEPQQCLAISAGTFKERPEWHRISGRHLSGANERWADSPATVLRIGFGGEPDQRRHRRHGRRHTRPRADAAEQASGLGALHTSPPPPSQLPSQQRPLPSFCRLAMAPSYKPWVVKVKAHPGSTAEDIANEPNWGTGHQHRVGFRNRNNRVPGLTHDPDDYRNEIEQALRDQEQLRADVKAGKLINFRDVIQHQEDFHLRHPENKSLGWRYVLDTTEDWIKKEEPWPANLKRKQQEEEAKAKERQTEDGTRPQEEHELKRPADQAKHHDAYATDKDADKKADARLSEKYTPQELALLRSLEHEKKYIYHLKENDGKHKSPQKHELYQVSIDEQDQFSPDNWVPRSSDLIRLTGKHPLNAEARLSHLFDAGLITPNELHYVRNHGAVPRLLWEFHKLDVEHKGNVIRSFSMDELKELDTINIPVSLACDGNRRKELNMVKKSKGFGWGAGGVSCAYWKGPLVRDVLLSAGVPERLPHQDSKRYWLNFEGADEPSDGKYSTCIPFEYAMDPQNDVLLAYEMNDLPLPPDHGYPVRVIIPGYVGGRCVKWLRRLWISDKENDSHYHIWDNRVLPSFVTEKDGPFAEALFRHPDTACNEQNLNSVIVKPAHGEKIALAEARKGHSYRIEGLAYDGGGHEVQRVEVSLDGGDTWLYCIRKFPDYPIRHGNKFWTWVHWHVDVEISHLLRAKSITVRCFNVFKNTQPRDYNWNIMGMMNNCWYVVQPEIVEPDDSDTPAILFRHPTEPGTGNGGWMKPSIENRIADAKQEAGAPQKEFTREEIEKHDKQDDCWIVVDGKVYDATSVLDWHPGGAAAILGHAGKVHQETSDEFASIHDEFAYQKLKECVLGVVTQKAANFIKENAEAAAKESADSASGSEQVTLQKHRWVPVRLIKRTQVSEDTRTYTFELPANNALLGLGTCQHVQVGFHLKDRMLVRSYTPTRPVLPAPSDPKINEHARLNGNHSGHDEDLHAVEDGDGTFDLTVKTYFPDDNQPGGAMSNLLDCMPIGEEVEIRGPTGEIVYNGNGDFVIEGKKRHFNRVSLVLGGSGLTPGYSLIARILLSGNDKTMIRAIDANKSQADILLRDSLKRFEDESNGQLVVTHVLSQPEDDWKGLKGYVNKDIITANLFPPAEDSVTFLCGPPAMIQKAALPALKDWGYVEDDNMFGF</sequence>
<dbReference type="InterPro" id="IPR036400">
    <property type="entry name" value="Cyt_B5-like_heme/steroid_sf"/>
</dbReference>
<comment type="similarity">
    <text evidence="5">Belongs to the nitrate reductase family.</text>
</comment>
<comment type="function">
    <text evidence="4">Nitrate reductase is a key enzyme involved in the first step of nitrate assimilation in plants, fungi and bacteria.</text>
</comment>
<evidence type="ECO:0000259" key="18">
    <source>
        <dbReference type="PROSITE" id="PS50255"/>
    </source>
</evidence>
<dbReference type="SUPFAM" id="SSF54534">
    <property type="entry name" value="FKBP-like"/>
    <property type="match status" value="1"/>
</dbReference>
<dbReference type="Gene3D" id="2.40.30.10">
    <property type="entry name" value="Translation factors"/>
    <property type="match status" value="1"/>
</dbReference>
<dbReference type="Gene3D" id="3.90.420.10">
    <property type="entry name" value="Oxidoreductase, molybdopterin-binding domain"/>
    <property type="match status" value="1"/>
</dbReference>
<evidence type="ECO:0000256" key="15">
    <source>
        <dbReference type="SAM" id="MobiDB-lite"/>
    </source>
</evidence>
<evidence type="ECO:0000256" key="8">
    <source>
        <dbReference type="ARBA" id="ARBA00022630"/>
    </source>
</evidence>
<dbReference type="CDD" id="cd06183">
    <property type="entry name" value="cyt_b5_reduct_like"/>
    <property type="match status" value="1"/>
</dbReference>